<feature type="binding site" evidence="8">
    <location>
        <position position="158"/>
    </location>
    <ligand>
        <name>[4Fe-4S] cluster</name>
        <dbReference type="ChEBI" id="CHEBI:49883"/>
        <label>2</label>
        <note>4Fe-4S-S-AdoMet</note>
    </ligand>
</feature>
<dbReference type="EMBL" id="JACOPE010000001">
    <property type="protein sequence ID" value="MBC5683705.1"/>
    <property type="molecule type" value="Genomic_DNA"/>
</dbReference>
<dbReference type="SFLD" id="SFLDF00274">
    <property type="entry name" value="ribosomal_protein_S12_methylth"/>
    <property type="match status" value="1"/>
</dbReference>
<evidence type="ECO:0000259" key="11">
    <source>
        <dbReference type="PROSITE" id="PS51918"/>
    </source>
</evidence>
<dbReference type="InterPro" id="IPR012340">
    <property type="entry name" value="NA-bd_OB-fold"/>
</dbReference>
<dbReference type="InterPro" id="IPR038135">
    <property type="entry name" value="Methylthiotransferase_N_sf"/>
</dbReference>
<dbReference type="Gene3D" id="3.80.30.20">
    <property type="entry name" value="tm_1862 like domain"/>
    <property type="match status" value="1"/>
</dbReference>
<dbReference type="NCBIfam" id="TIGR00089">
    <property type="entry name" value="MiaB/RimO family radical SAM methylthiotransferase"/>
    <property type="match status" value="1"/>
</dbReference>
<dbReference type="SMART" id="SM00729">
    <property type="entry name" value="Elp3"/>
    <property type="match status" value="1"/>
</dbReference>
<evidence type="ECO:0000259" key="9">
    <source>
        <dbReference type="PROSITE" id="PS50926"/>
    </source>
</evidence>
<feature type="binding site" evidence="8">
    <location>
        <position position="161"/>
    </location>
    <ligand>
        <name>[4Fe-4S] cluster</name>
        <dbReference type="ChEBI" id="CHEBI:49883"/>
        <label>2</label>
        <note>4Fe-4S-S-AdoMet</note>
    </ligand>
</feature>
<evidence type="ECO:0000256" key="4">
    <source>
        <dbReference type="ARBA" id="ARBA00022691"/>
    </source>
</evidence>
<keyword evidence="6 8" id="KW-0408">Iron</keyword>
<evidence type="ECO:0000313" key="12">
    <source>
        <dbReference type="EMBL" id="MBC5683705.1"/>
    </source>
</evidence>
<dbReference type="InterPro" id="IPR006638">
    <property type="entry name" value="Elp3/MiaA/NifB-like_rSAM"/>
</dbReference>
<name>A0ABR7G8D1_9FIRM</name>
<keyword evidence="13" id="KW-1185">Reference proteome</keyword>
<dbReference type="InterPro" id="IPR005840">
    <property type="entry name" value="Ribosomal_uS12_MeSTrfase_RimO"/>
</dbReference>
<dbReference type="InterPro" id="IPR007197">
    <property type="entry name" value="rSAM"/>
</dbReference>
<dbReference type="SFLD" id="SFLDG01061">
    <property type="entry name" value="methylthiotransferase"/>
    <property type="match status" value="1"/>
</dbReference>
<dbReference type="InterPro" id="IPR002792">
    <property type="entry name" value="TRAM_dom"/>
</dbReference>
<evidence type="ECO:0000256" key="6">
    <source>
        <dbReference type="ARBA" id="ARBA00023004"/>
    </source>
</evidence>
<dbReference type="GO" id="GO:0005840">
    <property type="term" value="C:ribosome"/>
    <property type="evidence" value="ECO:0007669"/>
    <property type="project" value="UniProtKB-KW"/>
</dbReference>
<evidence type="ECO:0000256" key="7">
    <source>
        <dbReference type="ARBA" id="ARBA00023014"/>
    </source>
</evidence>
<comment type="catalytic activity">
    <reaction evidence="8">
        <text>L-aspartate(89)-[ribosomal protein uS12]-hydrogen + (sulfur carrier)-SH + AH2 + 2 S-adenosyl-L-methionine = 3-methylsulfanyl-L-aspartate(89)-[ribosomal protein uS12]-hydrogen + (sulfur carrier)-H + 5'-deoxyadenosine + L-methionine + A + S-adenosyl-L-homocysteine + 2 H(+)</text>
        <dbReference type="Rhea" id="RHEA:37087"/>
        <dbReference type="Rhea" id="RHEA-COMP:10460"/>
        <dbReference type="Rhea" id="RHEA-COMP:10461"/>
        <dbReference type="Rhea" id="RHEA-COMP:14737"/>
        <dbReference type="Rhea" id="RHEA-COMP:14739"/>
        <dbReference type="ChEBI" id="CHEBI:13193"/>
        <dbReference type="ChEBI" id="CHEBI:15378"/>
        <dbReference type="ChEBI" id="CHEBI:17319"/>
        <dbReference type="ChEBI" id="CHEBI:17499"/>
        <dbReference type="ChEBI" id="CHEBI:29917"/>
        <dbReference type="ChEBI" id="CHEBI:29961"/>
        <dbReference type="ChEBI" id="CHEBI:57844"/>
        <dbReference type="ChEBI" id="CHEBI:57856"/>
        <dbReference type="ChEBI" id="CHEBI:59789"/>
        <dbReference type="ChEBI" id="CHEBI:64428"/>
        <dbReference type="ChEBI" id="CHEBI:73599"/>
        <dbReference type="EC" id="2.8.4.4"/>
    </reaction>
</comment>
<dbReference type="InterPro" id="IPR058240">
    <property type="entry name" value="rSAM_sf"/>
</dbReference>
<accession>A0ABR7G8D1</accession>
<dbReference type="Proteomes" id="UP000631576">
    <property type="component" value="Unassembled WGS sequence"/>
</dbReference>
<comment type="caution">
    <text evidence="12">The sequence shown here is derived from an EMBL/GenBank/DDBJ whole genome shotgun (WGS) entry which is preliminary data.</text>
</comment>
<feature type="binding site" evidence="8">
    <location>
        <position position="10"/>
    </location>
    <ligand>
        <name>[4Fe-4S] cluster</name>
        <dbReference type="ChEBI" id="CHEBI:49883"/>
        <label>1</label>
    </ligand>
</feature>
<dbReference type="Pfam" id="PF18693">
    <property type="entry name" value="TRAM_2"/>
    <property type="match status" value="1"/>
</dbReference>
<dbReference type="Gene3D" id="3.40.50.12160">
    <property type="entry name" value="Methylthiotransferase, N-terminal domain"/>
    <property type="match status" value="1"/>
</dbReference>
<evidence type="ECO:0000256" key="1">
    <source>
        <dbReference type="ARBA" id="ARBA00022485"/>
    </source>
</evidence>
<feature type="binding site" evidence="8">
    <location>
        <position position="46"/>
    </location>
    <ligand>
        <name>[4Fe-4S] cluster</name>
        <dbReference type="ChEBI" id="CHEBI:49883"/>
        <label>1</label>
    </ligand>
</feature>
<evidence type="ECO:0000256" key="3">
    <source>
        <dbReference type="ARBA" id="ARBA00022679"/>
    </source>
</evidence>
<dbReference type="SFLD" id="SFLDG01082">
    <property type="entry name" value="B12-binding_domain_containing"/>
    <property type="match status" value="1"/>
</dbReference>
<dbReference type="SFLD" id="SFLDS00029">
    <property type="entry name" value="Radical_SAM"/>
    <property type="match status" value="1"/>
</dbReference>
<keyword evidence="5 8" id="KW-0479">Metal-binding</keyword>
<comment type="subcellular location">
    <subcellularLocation>
        <location evidence="8">Cytoplasm</location>
    </subcellularLocation>
</comment>
<dbReference type="PANTHER" id="PTHR43837">
    <property type="entry name" value="RIBOSOMAL PROTEIN S12 METHYLTHIOTRANSFERASE RIMO"/>
    <property type="match status" value="1"/>
</dbReference>
<sequence length="445" mass="50439">MKILFISLGCDKNLVDSEVMLGLLASRGYEMIDDEQEADIIVVNTCCFIHDAKQESVDNILEMAEYKKTGKLKALIVTGCLAERYRQEIIDEIPEVDAVLGTTAYDKILDAVDEALEGKHFLEMEDLQALPVVDTKRQITTGGHFAYMKIAEGCDKHCTYCIIPKIRGTYRSVPMEQLIKEAEELAAQGVKELILVAQETTLYGKDLYGEKSLHKLLKELCKVSGIQWIRILYCYPEEITDELIQVIKEEPKICHYLDLPIQHANDEILKRMGRRTSKQELIDIVTKLRKEIPDICLRTTLITGFPGETEEQHQELVEFVDEMEFDRLGVFTYSPEEDTPAATMPDQIDEEVKLERQAELMELQQEIAFDTAENMIGREMLVMIEGKIADEPAYVGRTYRDAPKVDGLIFVETGELLMSGDFAKVTVTGAEEYDLIGGLTNELTE</sequence>
<dbReference type="NCBIfam" id="TIGR01125">
    <property type="entry name" value="30S ribosomal protein S12 methylthiotransferase RimO"/>
    <property type="match status" value="1"/>
</dbReference>
<reference evidence="12 13" key="1">
    <citation type="submission" date="2020-08" db="EMBL/GenBank/DDBJ databases">
        <title>Genome public.</title>
        <authorList>
            <person name="Liu C."/>
            <person name="Sun Q."/>
        </authorList>
    </citation>
    <scope>NUCLEOTIDE SEQUENCE [LARGE SCALE GENOMIC DNA]</scope>
    <source>
        <strain evidence="12 13">NSJ-13</strain>
    </source>
</reference>
<feature type="domain" description="MTTase N-terminal" evidence="10">
    <location>
        <begin position="1"/>
        <end position="117"/>
    </location>
</feature>
<dbReference type="HAMAP" id="MF_01865">
    <property type="entry name" value="MTTase_RimO"/>
    <property type="match status" value="1"/>
</dbReference>
<evidence type="ECO:0000259" key="10">
    <source>
        <dbReference type="PROSITE" id="PS51449"/>
    </source>
</evidence>
<evidence type="ECO:0000256" key="5">
    <source>
        <dbReference type="ARBA" id="ARBA00022723"/>
    </source>
</evidence>
<keyword evidence="12" id="KW-0687">Ribonucleoprotein</keyword>
<comment type="similarity">
    <text evidence="8">Belongs to the methylthiotransferase family. RimO subfamily.</text>
</comment>
<dbReference type="EC" id="2.8.4.4" evidence="8"/>
<dbReference type="InterPro" id="IPR013848">
    <property type="entry name" value="Methylthiotransferase_N"/>
</dbReference>
<dbReference type="GO" id="GO:0103039">
    <property type="term" value="F:protein methylthiotransferase activity"/>
    <property type="evidence" value="ECO:0007669"/>
    <property type="project" value="UniProtKB-EC"/>
</dbReference>
<protein>
    <recommendedName>
        <fullName evidence="8">Ribosomal protein uS12 methylthiotransferase RimO</fullName>
        <shortName evidence="8">uS12 MTTase</shortName>
        <shortName evidence="8">uS12 methylthiotransferase</shortName>
        <ecNumber evidence="8">2.8.4.4</ecNumber>
    </recommendedName>
    <alternativeName>
        <fullName evidence="8">Ribosomal protein uS12 (aspartate-C(3))-methylthiotransferase</fullName>
    </alternativeName>
    <alternativeName>
        <fullName evidence="8">Ribosome maturation factor RimO</fullName>
    </alternativeName>
</protein>
<dbReference type="PROSITE" id="PS50926">
    <property type="entry name" value="TRAM"/>
    <property type="match status" value="1"/>
</dbReference>
<keyword evidence="3 8" id="KW-0808">Transferase</keyword>
<dbReference type="RefSeq" id="WP_022075731.1">
    <property type="nucleotide sequence ID" value="NZ_JACOPE010000001.1"/>
</dbReference>
<comment type="function">
    <text evidence="8">Catalyzes the methylthiolation of an aspartic acid residue of ribosomal protein uS12.</text>
</comment>
<gene>
    <name evidence="8 12" type="primary">rimO</name>
    <name evidence="12" type="ORF">H8S40_09025</name>
</gene>
<keyword evidence="12" id="KW-0689">Ribosomal protein</keyword>
<dbReference type="InterPro" id="IPR005839">
    <property type="entry name" value="Methylthiotransferase"/>
</dbReference>
<comment type="cofactor">
    <cofactor evidence="8">
        <name>[4Fe-4S] cluster</name>
        <dbReference type="ChEBI" id="CHEBI:49883"/>
    </cofactor>
    <text evidence="8">Binds 2 [4Fe-4S] clusters. One cluster is coordinated with 3 cysteines and an exchangeable S-adenosyl-L-methionine.</text>
</comment>
<dbReference type="PANTHER" id="PTHR43837:SF1">
    <property type="entry name" value="RIBOSOMAL PROTEIN US12 METHYLTHIOTRANSFERASE RIMO"/>
    <property type="match status" value="1"/>
</dbReference>
<organism evidence="12 13">
    <name type="scientific">Ruminococcus hominis</name>
    <dbReference type="NCBI Taxonomy" id="2763065"/>
    <lineage>
        <taxon>Bacteria</taxon>
        <taxon>Bacillati</taxon>
        <taxon>Bacillota</taxon>
        <taxon>Clostridia</taxon>
        <taxon>Eubacteriales</taxon>
        <taxon>Oscillospiraceae</taxon>
        <taxon>Ruminococcus</taxon>
    </lineage>
</organism>
<dbReference type="Pfam" id="PF00919">
    <property type="entry name" value="UPF0004"/>
    <property type="match status" value="1"/>
</dbReference>
<dbReference type="PROSITE" id="PS51449">
    <property type="entry name" value="MTTASE_N"/>
    <property type="match status" value="1"/>
</dbReference>
<keyword evidence="4 8" id="KW-0949">S-adenosyl-L-methionine</keyword>
<feature type="binding site" evidence="8">
    <location>
        <position position="80"/>
    </location>
    <ligand>
        <name>[4Fe-4S] cluster</name>
        <dbReference type="ChEBI" id="CHEBI:49883"/>
        <label>1</label>
    </ligand>
</feature>
<dbReference type="Pfam" id="PF04055">
    <property type="entry name" value="Radical_SAM"/>
    <property type="match status" value="1"/>
</dbReference>
<feature type="domain" description="Radical SAM core" evidence="11">
    <location>
        <begin position="140"/>
        <end position="370"/>
    </location>
</feature>
<keyword evidence="1 8" id="KW-0004">4Fe-4S</keyword>
<evidence type="ECO:0000313" key="13">
    <source>
        <dbReference type="Proteomes" id="UP000631576"/>
    </source>
</evidence>
<feature type="binding site" evidence="8">
    <location>
        <position position="154"/>
    </location>
    <ligand>
        <name>[4Fe-4S] cluster</name>
        <dbReference type="ChEBI" id="CHEBI:49883"/>
        <label>2</label>
        <note>4Fe-4S-S-AdoMet</note>
    </ligand>
</feature>
<dbReference type="PROSITE" id="PS01278">
    <property type="entry name" value="MTTASE_RADICAL"/>
    <property type="match status" value="1"/>
</dbReference>
<dbReference type="PROSITE" id="PS51918">
    <property type="entry name" value="RADICAL_SAM"/>
    <property type="match status" value="1"/>
</dbReference>
<evidence type="ECO:0000256" key="2">
    <source>
        <dbReference type="ARBA" id="ARBA00022490"/>
    </source>
</evidence>
<feature type="domain" description="TRAM" evidence="9">
    <location>
        <begin position="373"/>
        <end position="441"/>
    </location>
</feature>
<keyword evidence="2 8" id="KW-0963">Cytoplasm</keyword>
<keyword evidence="7 8" id="KW-0411">Iron-sulfur</keyword>
<dbReference type="Gene3D" id="2.40.50.140">
    <property type="entry name" value="Nucleic acid-binding proteins"/>
    <property type="match status" value="1"/>
</dbReference>
<dbReference type="SUPFAM" id="SSF102114">
    <property type="entry name" value="Radical SAM enzymes"/>
    <property type="match status" value="1"/>
</dbReference>
<dbReference type="InterPro" id="IPR023404">
    <property type="entry name" value="rSAM_horseshoe"/>
</dbReference>
<evidence type="ECO:0000256" key="8">
    <source>
        <dbReference type="HAMAP-Rule" id="MF_01865"/>
    </source>
</evidence>
<dbReference type="CDD" id="cd01335">
    <property type="entry name" value="Radical_SAM"/>
    <property type="match status" value="1"/>
</dbReference>
<proteinExistence type="inferred from homology"/>
<dbReference type="InterPro" id="IPR020612">
    <property type="entry name" value="Methylthiotransferase_CS"/>
</dbReference>